<evidence type="ECO:0000256" key="4">
    <source>
        <dbReference type="ARBA" id="ARBA00022692"/>
    </source>
</evidence>
<keyword evidence="2 7" id="KW-0813">Transport</keyword>
<evidence type="ECO:0000313" key="9">
    <source>
        <dbReference type="EMBL" id="WDR01984.1"/>
    </source>
</evidence>
<gene>
    <name evidence="9" type="ORF">PSQ19_15020</name>
</gene>
<evidence type="ECO:0000259" key="8">
    <source>
        <dbReference type="PROSITE" id="PS50928"/>
    </source>
</evidence>
<feature type="transmembrane region" description="Helical" evidence="7">
    <location>
        <begin position="108"/>
        <end position="130"/>
    </location>
</feature>
<dbReference type="Proteomes" id="UP001220530">
    <property type="component" value="Chromosome"/>
</dbReference>
<dbReference type="CDD" id="cd06261">
    <property type="entry name" value="TM_PBP2"/>
    <property type="match status" value="1"/>
</dbReference>
<feature type="transmembrane region" description="Helical" evidence="7">
    <location>
        <begin position="241"/>
        <end position="262"/>
    </location>
</feature>
<feature type="transmembrane region" description="Helical" evidence="7">
    <location>
        <begin position="71"/>
        <end position="96"/>
    </location>
</feature>
<evidence type="ECO:0000256" key="2">
    <source>
        <dbReference type="ARBA" id="ARBA00022448"/>
    </source>
</evidence>
<feature type="transmembrane region" description="Helical" evidence="7">
    <location>
        <begin position="7"/>
        <end position="32"/>
    </location>
</feature>
<evidence type="ECO:0000256" key="7">
    <source>
        <dbReference type="RuleBase" id="RU363032"/>
    </source>
</evidence>
<sequence length="276" mass="30273">MKISKIIGALLLHTTLIAGATIALVPFIWMVATSFKLPSDILSTAPTWLPREPTFRNYELLFSYIPFLRQFINTLFVTIVIVLGQLLFSSMGAYAFARLRFPGRDGLFLVFLATLMVPNVVTLIPAFIVVRNLGWVNTYMALIGPAVLGSAFATFLLRQFMLTIPAELEEAAKIDGAGHFTIYWRIILPLVRPALAVVGIFAFVAFWNDFLWPLVVINSESLKVLTVGIAGLASGPYGTDWGVLMAGSTLTVMPLIVVFLALQRHVIEGVAISGLK</sequence>
<dbReference type="SUPFAM" id="SSF161098">
    <property type="entry name" value="MetI-like"/>
    <property type="match status" value="1"/>
</dbReference>
<name>A0ABY7YLA6_9HYPH</name>
<evidence type="ECO:0000256" key="6">
    <source>
        <dbReference type="ARBA" id="ARBA00023136"/>
    </source>
</evidence>
<dbReference type="RefSeq" id="WP_282218393.1">
    <property type="nucleotide sequence ID" value="NZ_CP118246.1"/>
</dbReference>
<keyword evidence="10" id="KW-1185">Reference proteome</keyword>
<organism evidence="9 10">
    <name type="scientific">Devosia algicola</name>
    <dbReference type="NCBI Taxonomy" id="3026418"/>
    <lineage>
        <taxon>Bacteria</taxon>
        <taxon>Pseudomonadati</taxon>
        <taxon>Pseudomonadota</taxon>
        <taxon>Alphaproteobacteria</taxon>
        <taxon>Hyphomicrobiales</taxon>
        <taxon>Devosiaceae</taxon>
        <taxon>Devosia</taxon>
    </lineage>
</organism>
<reference evidence="9 10" key="1">
    <citation type="submission" date="2023-02" db="EMBL/GenBank/DDBJ databases">
        <title>Devosia algicola sp. nov., isolated from the phycosphere of marine algae.</title>
        <authorList>
            <person name="Kim J.M."/>
            <person name="Lee J.K."/>
            <person name="Choi B.J."/>
            <person name="Bayburt H."/>
            <person name="Jeon C.O."/>
        </authorList>
    </citation>
    <scope>NUCLEOTIDE SEQUENCE [LARGE SCALE GENOMIC DNA]</scope>
    <source>
        <strain evidence="9 10">G20-9</strain>
    </source>
</reference>
<dbReference type="InterPro" id="IPR000515">
    <property type="entry name" value="MetI-like"/>
</dbReference>
<comment type="subcellular location">
    <subcellularLocation>
        <location evidence="1 7">Cell membrane</location>
        <topology evidence="1 7">Multi-pass membrane protein</topology>
    </subcellularLocation>
</comment>
<accession>A0ABY7YLA6</accession>
<proteinExistence type="inferred from homology"/>
<protein>
    <submittedName>
        <fullName evidence="9">Carbohydrate ABC transporter permease</fullName>
    </submittedName>
</protein>
<evidence type="ECO:0000256" key="3">
    <source>
        <dbReference type="ARBA" id="ARBA00022475"/>
    </source>
</evidence>
<dbReference type="Pfam" id="PF00528">
    <property type="entry name" value="BPD_transp_1"/>
    <property type="match status" value="1"/>
</dbReference>
<feature type="transmembrane region" description="Helical" evidence="7">
    <location>
        <begin position="182"/>
        <end position="207"/>
    </location>
</feature>
<evidence type="ECO:0000313" key="10">
    <source>
        <dbReference type="Proteomes" id="UP001220530"/>
    </source>
</evidence>
<dbReference type="InterPro" id="IPR035906">
    <property type="entry name" value="MetI-like_sf"/>
</dbReference>
<keyword evidence="6 7" id="KW-0472">Membrane</keyword>
<dbReference type="Gene3D" id="1.10.3720.10">
    <property type="entry name" value="MetI-like"/>
    <property type="match status" value="1"/>
</dbReference>
<dbReference type="PANTHER" id="PTHR43744">
    <property type="entry name" value="ABC TRANSPORTER PERMEASE PROTEIN MG189-RELATED-RELATED"/>
    <property type="match status" value="1"/>
</dbReference>
<comment type="similarity">
    <text evidence="7">Belongs to the binding-protein-dependent transport system permease family.</text>
</comment>
<evidence type="ECO:0000256" key="1">
    <source>
        <dbReference type="ARBA" id="ARBA00004651"/>
    </source>
</evidence>
<feature type="domain" description="ABC transmembrane type-1" evidence="8">
    <location>
        <begin position="71"/>
        <end position="262"/>
    </location>
</feature>
<keyword evidence="5 7" id="KW-1133">Transmembrane helix</keyword>
<keyword evidence="3" id="KW-1003">Cell membrane</keyword>
<dbReference type="PANTHER" id="PTHR43744:SF12">
    <property type="entry name" value="ABC TRANSPORTER PERMEASE PROTEIN MG189-RELATED"/>
    <property type="match status" value="1"/>
</dbReference>
<keyword evidence="4 7" id="KW-0812">Transmembrane</keyword>
<dbReference type="EMBL" id="CP118246">
    <property type="protein sequence ID" value="WDR01984.1"/>
    <property type="molecule type" value="Genomic_DNA"/>
</dbReference>
<dbReference type="PROSITE" id="PS50928">
    <property type="entry name" value="ABC_TM1"/>
    <property type="match status" value="1"/>
</dbReference>
<evidence type="ECO:0000256" key="5">
    <source>
        <dbReference type="ARBA" id="ARBA00022989"/>
    </source>
</evidence>
<feature type="transmembrane region" description="Helical" evidence="7">
    <location>
        <begin position="136"/>
        <end position="157"/>
    </location>
</feature>